<sequence length="82" mass="9142">MVSTHDRLKQTKGKLVSPLKIHSKPTLRKDNLEMGNSNDRLTTLEMTISALTFTVGELVEQLRLINLALGSISTNQQGHSQR</sequence>
<reference evidence="1 2" key="1">
    <citation type="journal article" date="2020" name="IScience">
        <title>Genome Sequencing of the Endangered Kingdonia uniflora (Circaeasteraceae, Ranunculales) Reveals Potential Mechanisms of Evolutionary Specialization.</title>
        <authorList>
            <person name="Sun Y."/>
            <person name="Deng T."/>
            <person name="Zhang A."/>
            <person name="Moore M.J."/>
            <person name="Landis J.B."/>
            <person name="Lin N."/>
            <person name="Zhang H."/>
            <person name="Zhang X."/>
            <person name="Huang J."/>
            <person name="Zhang X."/>
            <person name="Sun H."/>
            <person name="Wang H."/>
        </authorList>
    </citation>
    <scope>NUCLEOTIDE SEQUENCE [LARGE SCALE GENOMIC DNA]</scope>
    <source>
        <strain evidence="1">TB1705</strain>
        <tissue evidence="1">Leaf</tissue>
    </source>
</reference>
<keyword evidence="2" id="KW-1185">Reference proteome</keyword>
<comment type="caution">
    <text evidence="1">The sequence shown here is derived from an EMBL/GenBank/DDBJ whole genome shotgun (WGS) entry which is preliminary data.</text>
</comment>
<name>A0A7J7NAB1_9MAGN</name>
<gene>
    <name evidence="1" type="ORF">GIB67_028727</name>
</gene>
<dbReference type="AlphaFoldDB" id="A0A7J7NAB1"/>
<evidence type="ECO:0000313" key="1">
    <source>
        <dbReference type="EMBL" id="KAF6164023.1"/>
    </source>
</evidence>
<dbReference type="EMBL" id="JACGCM010000944">
    <property type="protein sequence ID" value="KAF6164023.1"/>
    <property type="molecule type" value="Genomic_DNA"/>
</dbReference>
<organism evidence="1 2">
    <name type="scientific">Kingdonia uniflora</name>
    <dbReference type="NCBI Taxonomy" id="39325"/>
    <lineage>
        <taxon>Eukaryota</taxon>
        <taxon>Viridiplantae</taxon>
        <taxon>Streptophyta</taxon>
        <taxon>Embryophyta</taxon>
        <taxon>Tracheophyta</taxon>
        <taxon>Spermatophyta</taxon>
        <taxon>Magnoliopsida</taxon>
        <taxon>Ranunculales</taxon>
        <taxon>Circaeasteraceae</taxon>
        <taxon>Kingdonia</taxon>
    </lineage>
</organism>
<dbReference type="Proteomes" id="UP000541444">
    <property type="component" value="Unassembled WGS sequence"/>
</dbReference>
<evidence type="ECO:0000313" key="2">
    <source>
        <dbReference type="Proteomes" id="UP000541444"/>
    </source>
</evidence>
<protein>
    <submittedName>
        <fullName evidence="1">Uncharacterized protein</fullName>
    </submittedName>
</protein>
<accession>A0A7J7NAB1</accession>
<proteinExistence type="predicted"/>